<gene>
    <name evidence="9" type="ORF">GLW07_20875</name>
</gene>
<feature type="transmembrane region" description="Helical" evidence="7">
    <location>
        <begin position="154"/>
        <end position="172"/>
    </location>
</feature>
<evidence type="ECO:0000256" key="6">
    <source>
        <dbReference type="ARBA" id="ARBA00023136"/>
    </source>
</evidence>
<feature type="transmembrane region" description="Helical" evidence="7">
    <location>
        <begin position="94"/>
        <end position="115"/>
    </location>
</feature>
<feature type="transmembrane region" description="Helical" evidence="7">
    <location>
        <begin position="70"/>
        <end position="88"/>
    </location>
</feature>
<dbReference type="InterPro" id="IPR051258">
    <property type="entry name" value="Diverse_Substrate_Transporter"/>
</dbReference>
<feature type="domain" description="EamA" evidence="8">
    <location>
        <begin position="152"/>
        <end position="284"/>
    </location>
</feature>
<evidence type="ECO:0000256" key="7">
    <source>
        <dbReference type="SAM" id="Phobius"/>
    </source>
</evidence>
<comment type="similarity">
    <text evidence="2">Belongs to the EamA transporter family.</text>
</comment>
<evidence type="ECO:0000256" key="5">
    <source>
        <dbReference type="ARBA" id="ARBA00022989"/>
    </source>
</evidence>
<evidence type="ECO:0000313" key="9">
    <source>
        <dbReference type="EMBL" id="MYL65821.1"/>
    </source>
</evidence>
<feature type="transmembrane region" description="Helical" evidence="7">
    <location>
        <begin position="122"/>
        <end position="142"/>
    </location>
</feature>
<feature type="transmembrane region" description="Helical" evidence="7">
    <location>
        <begin position="40"/>
        <end position="58"/>
    </location>
</feature>
<feature type="transmembrane region" description="Helical" evidence="7">
    <location>
        <begin position="184"/>
        <end position="207"/>
    </location>
</feature>
<keyword evidence="3" id="KW-1003">Cell membrane</keyword>
<evidence type="ECO:0000259" key="8">
    <source>
        <dbReference type="Pfam" id="PF00892"/>
    </source>
</evidence>
<dbReference type="AlphaFoldDB" id="A0A845F4X5"/>
<keyword evidence="4 7" id="KW-0812">Transmembrane</keyword>
<dbReference type="InterPro" id="IPR037185">
    <property type="entry name" value="EmrE-like"/>
</dbReference>
<dbReference type="Pfam" id="PF00892">
    <property type="entry name" value="EamA"/>
    <property type="match status" value="2"/>
</dbReference>
<evidence type="ECO:0000256" key="3">
    <source>
        <dbReference type="ARBA" id="ARBA00022475"/>
    </source>
</evidence>
<accession>A0A845F4X5</accession>
<comment type="caution">
    <text evidence="9">The sequence shown here is derived from an EMBL/GenBank/DDBJ whole genome shotgun (WGS) entry which is preliminary data.</text>
</comment>
<evidence type="ECO:0000256" key="1">
    <source>
        <dbReference type="ARBA" id="ARBA00004651"/>
    </source>
</evidence>
<organism evidence="9 10">
    <name type="scientific">Guptibacillus hwajinpoensis</name>
    <dbReference type="NCBI Taxonomy" id="208199"/>
    <lineage>
        <taxon>Bacteria</taxon>
        <taxon>Bacillati</taxon>
        <taxon>Bacillota</taxon>
        <taxon>Bacilli</taxon>
        <taxon>Bacillales</taxon>
        <taxon>Guptibacillaceae</taxon>
        <taxon>Guptibacillus</taxon>
    </lineage>
</organism>
<protein>
    <submittedName>
        <fullName evidence="9">EamA family transporter</fullName>
    </submittedName>
</protein>
<dbReference type="InterPro" id="IPR000620">
    <property type="entry name" value="EamA_dom"/>
</dbReference>
<dbReference type="PANTHER" id="PTHR42920">
    <property type="entry name" value="OS03G0707200 PROTEIN-RELATED"/>
    <property type="match status" value="1"/>
</dbReference>
<dbReference type="SUPFAM" id="SSF103481">
    <property type="entry name" value="Multidrug resistance efflux transporter EmrE"/>
    <property type="match status" value="2"/>
</dbReference>
<dbReference type="GO" id="GO:0005886">
    <property type="term" value="C:plasma membrane"/>
    <property type="evidence" value="ECO:0007669"/>
    <property type="project" value="UniProtKB-SubCell"/>
</dbReference>
<keyword evidence="6 7" id="KW-0472">Membrane</keyword>
<feature type="transmembrane region" description="Helical" evidence="7">
    <location>
        <begin position="213"/>
        <end position="236"/>
    </location>
</feature>
<feature type="domain" description="EamA" evidence="8">
    <location>
        <begin position="8"/>
        <end position="139"/>
    </location>
</feature>
<reference evidence="9 10" key="1">
    <citation type="submission" date="2019-11" db="EMBL/GenBank/DDBJ databases">
        <title>Genome sequences of 17 halophilic strains isolated from different environments.</title>
        <authorList>
            <person name="Furrow R.E."/>
        </authorList>
    </citation>
    <scope>NUCLEOTIDE SEQUENCE [LARGE SCALE GENOMIC DNA]</scope>
    <source>
        <strain evidence="9 10">22506_14_FS</strain>
    </source>
</reference>
<evidence type="ECO:0000256" key="2">
    <source>
        <dbReference type="ARBA" id="ARBA00007362"/>
    </source>
</evidence>
<keyword evidence="5 7" id="KW-1133">Transmembrane helix</keyword>
<evidence type="ECO:0000313" key="10">
    <source>
        <dbReference type="Proteomes" id="UP000447833"/>
    </source>
</evidence>
<evidence type="ECO:0000256" key="4">
    <source>
        <dbReference type="ARBA" id="ARBA00022692"/>
    </source>
</evidence>
<comment type="subcellular location">
    <subcellularLocation>
        <location evidence="1">Cell membrane</location>
        <topology evidence="1">Multi-pass membrane protein</topology>
    </subcellularLocation>
</comment>
<proteinExistence type="inferred from homology"/>
<feature type="transmembrane region" description="Helical" evidence="7">
    <location>
        <begin position="243"/>
        <end position="263"/>
    </location>
</feature>
<feature type="transmembrane region" description="Helical" evidence="7">
    <location>
        <begin position="269"/>
        <end position="290"/>
    </location>
</feature>
<name>A0A845F4X5_9BACL</name>
<sequence>MGDLQMWKYVMLVLAAGCSLGSLSTITKIGITRGFSVGELLAGQFVIGWLILLVLLLIFKQKPSFKGVKFLLIGGAMIGCVSIFYTLAVSKLPASIAVLLLFQFTWIGIVIDSLYQKKWPDLKTFFSVSILLIGTILASGIIGSEKIAYDPTGIMLGLLSAICFAMYIFIMDKTSAEVPAIQKSFFMVTVAGILVLTTFSPGSLLYGGLSLEWTLFGFFLAILGNIFPVLFMAIGVPKVGSSVGTILSSSELPAAVFLSAIILHEAVHMIQWFGVFLVLAGIVISQWDVFGESKSKKNSIILDN</sequence>
<dbReference type="Proteomes" id="UP000447833">
    <property type="component" value="Unassembled WGS sequence"/>
</dbReference>
<dbReference type="EMBL" id="WMEY01000010">
    <property type="protein sequence ID" value="MYL65821.1"/>
    <property type="molecule type" value="Genomic_DNA"/>
</dbReference>
<dbReference type="PANTHER" id="PTHR42920:SF5">
    <property type="entry name" value="EAMA DOMAIN-CONTAINING PROTEIN"/>
    <property type="match status" value="1"/>
</dbReference>